<name>A0AAE0K7V7_9PEZI</name>
<accession>A0AAE0K7V7</accession>
<comment type="caution">
    <text evidence="4">The sequence shown here is derived from an EMBL/GenBank/DDBJ whole genome shotgun (WGS) entry which is preliminary data.</text>
</comment>
<evidence type="ECO:0000313" key="5">
    <source>
        <dbReference type="Proteomes" id="UP001287356"/>
    </source>
</evidence>
<dbReference type="Pfam" id="PF00089">
    <property type="entry name" value="Trypsin"/>
    <property type="match status" value="1"/>
</dbReference>
<evidence type="ECO:0000259" key="3">
    <source>
        <dbReference type="Pfam" id="PF00089"/>
    </source>
</evidence>
<feature type="domain" description="Peptidase S1" evidence="3">
    <location>
        <begin position="82"/>
        <end position="174"/>
    </location>
</feature>
<dbReference type="PROSITE" id="PS00134">
    <property type="entry name" value="TRYPSIN_HIS"/>
    <property type="match status" value="1"/>
</dbReference>
<keyword evidence="5" id="KW-1185">Reference proteome</keyword>
<comment type="similarity">
    <text evidence="1">Belongs to the peptidase S1 family.</text>
</comment>
<keyword evidence="2" id="KW-0732">Signal</keyword>
<sequence length="307" mass="32843">MAQPAAATKIAFWELELEDAEQTSIVPQPVEPCIHSSGITDIGIFPEPVDARVPVDKADVQPGGKYHSIVKLFILYQDSSTWKTATGWLSQNDVVVTAAHCVLHGDQHATRVRVHAGYSASASGGSSSSSGSQRSVSRIALPAAWSDAGAERADVAFLQLATPLQGATPFKYDTPPPAGISEEEQQQDRLTVAVGYPADVGARAGSPGGEMYGMQIRRERDAEKAKGNALLLTVCSPIIRDHDSVAVGVHVRGGSFNFGAVIGGPFGVDFHVYEDALRMLREDAQPDLVLGPRTDTDREWLIYINVP</sequence>
<reference evidence="4" key="2">
    <citation type="submission" date="2023-06" db="EMBL/GenBank/DDBJ databases">
        <authorList>
            <consortium name="Lawrence Berkeley National Laboratory"/>
            <person name="Haridas S."/>
            <person name="Hensen N."/>
            <person name="Bonometti L."/>
            <person name="Westerberg I."/>
            <person name="Brannstrom I.O."/>
            <person name="Guillou S."/>
            <person name="Cros-Aarteil S."/>
            <person name="Calhoun S."/>
            <person name="Kuo A."/>
            <person name="Mondo S."/>
            <person name="Pangilinan J."/>
            <person name="Riley R."/>
            <person name="Labutti K."/>
            <person name="Andreopoulos B."/>
            <person name="Lipzen A."/>
            <person name="Chen C."/>
            <person name="Yanf M."/>
            <person name="Daum C."/>
            <person name="Ng V."/>
            <person name="Clum A."/>
            <person name="Steindorff A."/>
            <person name="Ohm R."/>
            <person name="Martin F."/>
            <person name="Silar P."/>
            <person name="Natvig D."/>
            <person name="Lalanne C."/>
            <person name="Gautier V."/>
            <person name="Ament-Velasquez S.L."/>
            <person name="Kruys A."/>
            <person name="Hutchinson M.I."/>
            <person name="Powell A.J."/>
            <person name="Barry K."/>
            <person name="Miller A.N."/>
            <person name="Grigoriev I.V."/>
            <person name="Debuchy R."/>
            <person name="Gladieux P."/>
            <person name="Thoren M.H."/>
            <person name="Johannesson H."/>
        </authorList>
    </citation>
    <scope>NUCLEOTIDE SEQUENCE</scope>
    <source>
        <strain evidence="4">CBS 958.72</strain>
    </source>
</reference>
<dbReference type="AlphaFoldDB" id="A0AAE0K7V7"/>
<dbReference type="InterPro" id="IPR009003">
    <property type="entry name" value="Peptidase_S1_PA"/>
</dbReference>
<dbReference type="SUPFAM" id="SSF50494">
    <property type="entry name" value="Trypsin-like serine proteases"/>
    <property type="match status" value="1"/>
</dbReference>
<gene>
    <name evidence="4" type="ORF">B0T24DRAFT_650164</name>
</gene>
<dbReference type="EMBL" id="JAULSN010000005">
    <property type="protein sequence ID" value="KAK3371000.1"/>
    <property type="molecule type" value="Genomic_DNA"/>
</dbReference>
<dbReference type="Proteomes" id="UP001287356">
    <property type="component" value="Unassembled WGS sequence"/>
</dbReference>
<evidence type="ECO:0000313" key="4">
    <source>
        <dbReference type="EMBL" id="KAK3371000.1"/>
    </source>
</evidence>
<dbReference type="PANTHER" id="PTHR15462">
    <property type="entry name" value="SERINE PROTEASE"/>
    <property type="match status" value="1"/>
</dbReference>
<proteinExistence type="inferred from homology"/>
<evidence type="ECO:0000256" key="1">
    <source>
        <dbReference type="ARBA" id="ARBA00007664"/>
    </source>
</evidence>
<reference evidence="4" key="1">
    <citation type="journal article" date="2023" name="Mol. Phylogenet. Evol.">
        <title>Genome-scale phylogeny and comparative genomics of the fungal order Sordariales.</title>
        <authorList>
            <person name="Hensen N."/>
            <person name="Bonometti L."/>
            <person name="Westerberg I."/>
            <person name="Brannstrom I.O."/>
            <person name="Guillou S."/>
            <person name="Cros-Aarteil S."/>
            <person name="Calhoun S."/>
            <person name="Haridas S."/>
            <person name="Kuo A."/>
            <person name="Mondo S."/>
            <person name="Pangilinan J."/>
            <person name="Riley R."/>
            <person name="LaButti K."/>
            <person name="Andreopoulos B."/>
            <person name="Lipzen A."/>
            <person name="Chen C."/>
            <person name="Yan M."/>
            <person name="Daum C."/>
            <person name="Ng V."/>
            <person name="Clum A."/>
            <person name="Steindorff A."/>
            <person name="Ohm R.A."/>
            <person name="Martin F."/>
            <person name="Silar P."/>
            <person name="Natvig D.O."/>
            <person name="Lalanne C."/>
            <person name="Gautier V."/>
            <person name="Ament-Velasquez S.L."/>
            <person name="Kruys A."/>
            <person name="Hutchinson M.I."/>
            <person name="Powell A.J."/>
            <person name="Barry K."/>
            <person name="Miller A.N."/>
            <person name="Grigoriev I.V."/>
            <person name="Debuchy R."/>
            <person name="Gladieux P."/>
            <person name="Hiltunen Thoren M."/>
            <person name="Johannesson H."/>
        </authorList>
    </citation>
    <scope>NUCLEOTIDE SEQUENCE</scope>
    <source>
        <strain evidence="4">CBS 958.72</strain>
    </source>
</reference>
<dbReference type="Gene3D" id="2.40.10.10">
    <property type="entry name" value="Trypsin-like serine proteases"/>
    <property type="match status" value="2"/>
</dbReference>
<dbReference type="PANTHER" id="PTHR15462:SF8">
    <property type="entry name" value="SERINE PROTEASE"/>
    <property type="match status" value="1"/>
</dbReference>
<evidence type="ECO:0000256" key="2">
    <source>
        <dbReference type="ARBA" id="ARBA00022729"/>
    </source>
</evidence>
<dbReference type="InterPro" id="IPR050966">
    <property type="entry name" value="Glutamyl_endopeptidase"/>
</dbReference>
<dbReference type="GO" id="GO:0006508">
    <property type="term" value="P:proteolysis"/>
    <property type="evidence" value="ECO:0007669"/>
    <property type="project" value="InterPro"/>
</dbReference>
<dbReference type="InterPro" id="IPR018114">
    <property type="entry name" value="TRYPSIN_HIS"/>
</dbReference>
<dbReference type="GO" id="GO:0004252">
    <property type="term" value="F:serine-type endopeptidase activity"/>
    <property type="evidence" value="ECO:0007669"/>
    <property type="project" value="InterPro"/>
</dbReference>
<dbReference type="InterPro" id="IPR043504">
    <property type="entry name" value="Peptidase_S1_PA_chymotrypsin"/>
</dbReference>
<dbReference type="InterPro" id="IPR001254">
    <property type="entry name" value="Trypsin_dom"/>
</dbReference>
<protein>
    <submittedName>
        <fullName evidence="4">ATP synthase F1</fullName>
    </submittedName>
</protein>
<organism evidence="4 5">
    <name type="scientific">Lasiosphaeria ovina</name>
    <dbReference type="NCBI Taxonomy" id="92902"/>
    <lineage>
        <taxon>Eukaryota</taxon>
        <taxon>Fungi</taxon>
        <taxon>Dikarya</taxon>
        <taxon>Ascomycota</taxon>
        <taxon>Pezizomycotina</taxon>
        <taxon>Sordariomycetes</taxon>
        <taxon>Sordariomycetidae</taxon>
        <taxon>Sordariales</taxon>
        <taxon>Lasiosphaeriaceae</taxon>
        <taxon>Lasiosphaeria</taxon>
    </lineage>
</organism>